<comment type="caution">
    <text evidence="1">The sequence shown here is derived from an EMBL/GenBank/DDBJ whole genome shotgun (WGS) entry which is preliminary data.</text>
</comment>
<evidence type="ECO:0000313" key="2">
    <source>
        <dbReference type="Proteomes" id="UP001162992"/>
    </source>
</evidence>
<name>A0ACC2AT92_DIPCM</name>
<proteinExistence type="predicted"/>
<dbReference type="Proteomes" id="UP001162992">
    <property type="component" value="Chromosome 19"/>
</dbReference>
<protein>
    <submittedName>
        <fullName evidence="1">Uncharacterized protein</fullName>
    </submittedName>
</protein>
<reference evidence="2" key="1">
    <citation type="journal article" date="2024" name="Proc. Natl. Acad. Sci. U.S.A.">
        <title>Extraordinary preservation of gene collinearity over three hundred million years revealed in homosporous lycophytes.</title>
        <authorList>
            <person name="Li C."/>
            <person name="Wickell D."/>
            <person name="Kuo L.Y."/>
            <person name="Chen X."/>
            <person name="Nie B."/>
            <person name="Liao X."/>
            <person name="Peng D."/>
            <person name="Ji J."/>
            <person name="Jenkins J."/>
            <person name="Williams M."/>
            <person name="Shu S."/>
            <person name="Plott C."/>
            <person name="Barry K."/>
            <person name="Rajasekar S."/>
            <person name="Grimwood J."/>
            <person name="Han X."/>
            <person name="Sun S."/>
            <person name="Hou Z."/>
            <person name="He W."/>
            <person name="Dai G."/>
            <person name="Sun C."/>
            <person name="Schmutz J."/>
            <person name="Leebens-Mack J.H."/>
            <person name="Li F.W."/>
            <person name="Wang L."/>
        </authorList>
    </citation>
    <scope>NUCLEOTIDE SEQUENCE [LARGE SCALE GENOMIC DNA]</scope>
    <source>
        <strain evidence="2">cv. PW_Plant_1</strain>
    </source>
</reference>
<evidence type="ECO:0000313" key="1">
    <source>
        <dbReference type="EMBL" id="KAJ7520747.1"/>
    </source>
</evidence>
<accession>A0ACC2AT92</accession>
<gene>
    <name evidence="1" type="ORF">O6H91_19G021000</name>
</gene>
<dbReference type="EMBL" id="CM055110">
    <property type="protein sequence ID" value="KAJ7520747.1"/>
    <property type="molecule type" value="Genomic_DNA"/>
</dbReference>
<keyword evidence="2" id="KW-1185">Reference proteome</keyword>
<organism evidence="1 2">
    <name type="scientific">Diphasiastrum complanatum</name>
    <name type="common">Issler's clubmoss</name>
    <name type="synonym">Lycopodium complanatum</name>
    <dbReference type="NCBI Taxonomy" id="34168"/>
    <lineage>
        <taxon>Eukaryota</taxon>
        <taxon>Viridiplantae</taxon>
        <taxon>Streptophyta</taxon>
        <taxon>Embryophyta</taxon>
        <taxon>Tracheophyta</taxon>
        <taxon>Lycopodiopsida</taxon>
        <taxon>Lycopodiales</taxon>
        <taxon>Lycopodiaceae</taxon>
        <taxon>Lycopodioideae</taxon>
        <taxon>Diphasiastrum</taxon>
    </lineage>
</organism>
<sequence>MHLAASFSSYPVESHTVAASPFEVLLSCEASVKANGGEFWIESFLSKVHLKHCVSCVTTNRDMLRRKPTRLELKAEDKEEFDEARKQAAAAVASANATTNRPSSSSVVSTLLSDRPKLSTAQRIGLSK</sequence>